<evidence type="ECO:0000256" key="3">
    <source>
        <dbReference type="ARBA" id="ARBA00022989"/>
    </source>
</evidence>
<dbReference type="STRING" id="67003.A0A1X0P681"/>
<feature type="transmembrane region" description="Helical" evidence="6">
    <location>
        <begin position="100"/>
        <end position="125"/>
    </location>
</feature>
<feature type="region of interest" description="Disordered" evidence="5">
    <location>
        <begin position="174"/>
        <end position="227"/>
    </location>
</feature>
<keyword evidence="3 6" id="KW-1133">Transmembrane helix</keyword>
<dbReference type="PANTHER" id="PTHR31419">
    <property type="entry name" value="PROTEIN PIN-LIKES 2"/>
    <property type="match status" value="1"/>
</dbReference>
<dbReference type="EMBL" id="NBCO01000003">
    <property type="protein sequence ID" value="ORC92454.1"/>
    <property type="molecule type" value="Genomic_DNA"/>
</dbReference>
<keyword evidence="2 6" id="KW-0812">Transmembrane</keyword>
<keyword evidence="4 6" id="KW-0472">Membrane</keyword>
<keyword evidence="8" id="KW-1185">Reference proteome</keyword>
<feature type="transmembrane region" description="Helical" evidence="6">
    <location>
        <begin position="354"/>
        <end position="383"/>
    </location>
</feature>
<sequence length="447" mass="50021">MDRFLSSAVTVGKVILVAVVGMWASRYFVSKSKSLAALSHIAVKIFLPCLLLTQLAHDISWEMIRKYYWACILPLIPMVIGLSSAFAFRSFIPKELHGLLQLACTFQNVISYGLGIAVNLNISWYDKEAATEAQSYVFLYNVVHSLFLWSVGTMIVEKCAEALEEKDVVLETSTTTNTHTNTTNTNTNSNTTNTTTTTTTITTDTTTDTRDTTSMNVDKKEEKNGEISSTQSYMNSINSLNYNPVTRLEDYRPVIASTTNTGKRRVKRSEELTWSEYICLQLSYLMTEQLIASLIGLLIALVPPFGMLVDNRLGEMILGGFSLLAPGTVPLQLLVLGVNITADGDGSVKLPTRFLVAVIILRLFFIPLVCFGIVHILVVNALIEYNRPFILIMLILTCAPTAINTSIICSMYSYKVKEYTKLLLYMYITCIFTTTVWLTIYIWYLET</sequence>
<gene>
    <name evidence="7" type="ORF">TM35_000032070</name>
</gene>
<feature type="transmembrane region" description="Helical" evidence="6">
    <location>
        <begin position="35"/>
        <end position="55"/>
    </location>
</feature>
<dbReference type="Pfam" id="PF03547">
    <property type="entry name" value="Mem_trans"/>
    <property type="match status" value="1"/>
</dbReference>
<evidence type="ECO:0000256" key="5">
    <source>
        <dbReference type="SAM" id="MobiDB-lite"/>
    </source>
</evidence>
<feature type="transmembrane region" description="Helical" evidence="6">
    <location>
        <begin position="321"/>
        <end position="342"/>
    </location>
</feature>
<dbReference type="AlphaFoldDB" id="A0A1X0P681"/>
<accession>A0A1X0P681</accession>
<dbReference type="RefSeq" id="XP_028886520.1">
    <property type="nucleotide sequence ID" value="XM_029021974.1"/>
</dbReference>
<protein>
    <submittedName>
        <fullName evidence="7">Putative transporter</fullName>
    </submittedName>
</protein>
<dbReference type="PANTHER" id="PTHR31419:SF1">
    <property type="entry name" value="PROTEIN PIN-LIKES 6"/>
    <property type="match status" value="1"/>
</dbReference>
<feature type="transmembrane region" description="Helical" evidence="6">
    <location>
        <begin position="424"/>
        <end position="444"/>
    </location>
</feature>
<evidence type="ECO:0000256" key="6">
    <source>
        <dbReference type="SAM" id="Phobius"/>
    </source>
</evidence>
<evidence type="ECO:0000256" key="4">
    <source>
        <dbReference type="ARBA" id="ARBA00023136"/>
    </source>
</evidence>
<evidence type="ECO:0000256" key="2">
    <source>
        <dbReference type="ARBA" id="ARBA00022692"/>
    </source>
</evidence>
<dbReference type="OrthoDB" id="191139at2759"/>
<name>A0A1X0P681_9TRYP</name>
<feature type="transmembrane region" description="Helical" evidence="6">
    <location>
        <begin position="137"/>
        <end position="156"/>
    </location>
</feature>
<evidence type="ECO:0000256" key="1">
    <source>
        <dbReference type="ARBA" id="ARBA00004141"/>
    </source>
</evidence>
<dbReference type="GO" id="GO:0016020">
    <property type="term" value="C:membrane"/>
    <property type="evidence" value="ECO:0007669"/>
    <property type="project" value="UniProtKB-SubCell"/>
</dbReference>
<dbReference type="InterPro" id="IPR039305">
    <property type="entry name" value="PILS2/6"/>
</dbReference>
<proteinExistence type="predicted"/>
<feature type="transmembrane region" description="Helical" evidence="6">
    <location>
        <begin position="389"/>
        <end position="412"/>
    </location>
</feature>
<feature type="transmembrane region" description="Helical" evidence="6">
    <location>
        <begin position="6"/>
        <end position="23"/>
    </location>
</feature>
<feature type="compositionally biased region" description="Low complexity" evidence="5">
    <location>
        <begin position="174"/>
        <end position="206"/>
    </location>
</feature>
<comment type="caution">
    <text evidence="7">The sequence shown here is derived from an EMBL/GenBank/DDBJ whole genome shotgun (WGS) entry which is preliminary data.</text>
</comment>
<dbReference type="Proteomes" id="UP000192257">
    <property type="component" value="Unassembled WGS sequence"/>
</dbReference>
<dbReference type="InterPro" id="IPR004776">
    <property type="entry name" value="Mem_transp_PIN-like"/>
</dbReference>
<reference evidence="7 8" key="1">
    <citation type="submission" date="2017-03" db="EMBL/GenBank/DDBJ databases">
        <title>An alternative strategy for trypanosome survival in the mammalian bloodstream revealed through genome and transcriptome analysis of the ubiquitous bovine parasite Trypanosoma (Megatrypanum) theileri.</title>
        <authorList>
            <person name="Kelly S."/>
            <person name="Ivens A."/>
            <person name="Mott A."/>
            <person name="O'Neill E."/>
            <person name="Emms D."/>
            <person name="Macleod O."/>
            <person name="Voorheis P."/>
            <person name="Matthews J."/>
            <person name="Matthews K."/>
            <person name="Carrington M."/>
        </authorList>
    </citation>
    <scope>NUCLEOTIDE SEQUENCE [LARGE SCALE GENOMIC DNA]</scope>
    <source>
        <strain evidence="7">Edinburgh</strain>
    </source>
</reference>
<feature type="compositionally biased region" description="Basic and acidic residues" evidence="5">
    <location>
        <begin position="207"/>
        <end position="225"/>
    </location>
</feature>
<feature type="transmembrane region" description="Helical" evidence="6">
    <location>
        <begin position="290"/>
        <end position="309"/>
    </location>
</feature>
<organism evidence="7 8">
    <name type="scientific">Trypanosoma theileri</name>
    <dbReference type="NCBI Taxonomy" id="67003"/>
    <lineage>
        <taxon>Eukaryota</taxon>
        <taxon>Discoba</taxon>
        <taxon>Euglenozoa</taxon>
        <taxon>Kinetoplastea</taxon>
        <taxon>Metakinetoplastina</taxon>
        <taxon>Trypanosomatida</taxon>
        <taxon>Trypanosomatidae</taxon>
        <taxon>Trypanosoma</taxon>
    </lineage>
</organism>
<evidence type="ECO:0000313" key="8">
    <source>
        <dbReference type="Proteomes" id="UP000192257"/>
    </source>
</evidence>
<dbReference type="VEuPathDB" id="TriTrypDB:TM35_000032070"/>
<feature type="transmembrane region" description="Helical" evidence="6">
    <location>
        <begin position="67"/>
        <end position="88"/>
    </location>
</feature>
<dbReference type="GeneID" id="39981754"/>
<comment type="subcellular location">
    <subcellularLocation>
        <location evidence="1">Membrane</location>
        <topology evidence="1">Multi-pass membrane protein</topology>
    </subcellularLocation>
</comment>
<dbReference type="GO" id="GO:0055085">
    <property type="term" value="P:transmembrane transport"/>
    <property type="evidence" value="ECO:0007669"/>
    <property type="project" value="InterPro"/>
</dbReference>
<evidence type="ECO:0000313" key="7">
    <source>
        <dbReference type="EMBL" id="ORC92454.1"/>
    </source>
</evidence>